<reference evidence="1 2" key="2">
    <citation type="journal article" date="2022" name="Mol. Ecol. Resour.">
        <title>The genomes of chicory, endive, great burdock and yacon provide insights into Asteraceae paleo-polyploidization history and plant inulin production.</title>
        <authorList>
            <person name="Fan W."/>
            <person name="Wang S."/>
            <person name="Wang H."/>
            <person name="Wang A."/>
            <person name="Jiang F."/>
            <person name="Liu H."/>
            <person name="Zhao H."/>
            <person name="Xu D."/>
            <person name="Zhang Y."/>
        </authorList>
    </citation>
    <scope>NUCLEOTIDE SEQUENCE [LARGE SCALE GENOMIC DNA]</scope>
    <source>
        <strain evidence="2">cv. Yunnan</strain>
        <tissue evidence="1">Leaves</tissue>
    </source>
</reference>
<evidence type="ECO:0000313" key="2">
    <source>
        <dbReference type="Proteomes" id="UP001056120"/>
    </source>
</evidence>
<comment type="caution">
    <text evidence="1">The sequence shown here is derived from an EMBL/GenBank/DDBJ whole genome shotgun (WGS) entry which is preliminary data.</text>
</comment>
<protein>
    <submittedName>
        <fullName evidence="1">Uncharacterized protein</fullName>
    </submittedName>
</protein>
<name>A0ACB9HI18_9ASTR</name>
<proteinExistence type="predicted"/>
<reference evidence="2" key="1">
    <citation type="journal article" date="2022" name="Mol. Ecol. Resour.">
        <title>The genomes of chicory, endive, great burdock and yacon provide insights into Asteraceae palaeo-polyploidization history and plant inulin production.</title>
        <authorList>
            <person name="Fan W."/>
            <person name="Wang S."/>
            <person name="Wang H."/>
            <person name="Wang A."/>
            <person name="Jiang F."/>
            <person name="Liu H."/>
            <person name="Zhao H."/>
            <person name="Xu D."/>
            <person name="Zhang Y."/>
        </authorList>
    </citation>
    <scope>NUCLEOTIDE SEQUENCE [LARGE SCALE GENOMIC DNA]</scope>
    <source>
        <strain evidence="2">cv. Yunnan</strain>
    </source>
</reference>
<accession>A0ACB9HI18</accession>
<keyword evidence="2" id="KW-1185">Reference proteome</keyword>
<sequence length="127" mass="14539">MAIPTTGSKDSDEIRETEERFNHSSEGEIRTKDQEGIENEVKATIEMGQMLGINLQNKEELIRMEIQGEGLRVFLFRFWQSIDKDDRPQSINNNNKRAASLQSIIINHKSSTRSWCVSDGTYGHLIV</sequence>
<dbReference type="EMBL" id="CM042029">
    <property type="protein sequence ID" value="KAI3795257.1"/>
    <property type="molecule type" value="Genomic_DNA"/>
</dbReference>
<organism evidence="1 2">
    <name type="scientific">Smallanthus sonchifolius</name>
    <dbReference type="NCBI Taxonomy" id="185202"/>
    <lineage>
        <taxon>Eukaryota</taxon>
        <taxon>Viridiplantae</taxon>
        <taxon>Streptophyta</taxon>
        <taxon>Embryophyta</taxon>
        <taxon>Tracheophyta</taxon>
        <taxon>Spermatophyta</taxon>
        <taxon>Magnoliopsida</taxon>
        <taxon>eudicotyledons</taxon>
        <taxon>Gunneridae</taxon>
        <taxon>Pentapetalae</taxon>
        <taxon>asterids</taxon>
        <taxon>campanulids</taxon>
        <taxon>Asterales</taxon>
        <taxon>Asteraceae</taxon>
        <taxon>Asteroideae</taxon>
        <taxon>Heliantheae alliance</taxon>
        <taxon>Millerieae</taxon>
        <taxon>Smallanthus</taxon>
    </lineage>
</organism>
<gene>
    <name evidence="1" type="ORF">L1987_37908</name>
</gene>
<evidence type="ECO:0000313" key="1">
    <source>
        <dbReference type="EMBL" id="KAI3795257.1"/>
    </source>
</evidence>
<dbReference type="Proteomes" id="UP001056120">
    <property type="component" value="Linkage Group LG12"/>
</dbReference>